<evidence type="ECO:0000313" key="4">
    <source>
        <dbReference type="EMBL" id="KAF2714124.1"/>
    </source>
</evidence>
<dbReference type="GO" id="GO:0016491">
    <property type="term" value="F:oxidoreductase activity"/>
    <property type="evidence" value="ECO:0007669"/>
    <property type="project" value="UniProtKB-KW"/>
</dbReference>
<proteinExistence type="inferred from homology"/>
<dbReference type="Proteomes" id="UP000799428">
    <property type="component" value="Unassembled WGS sequence"/>
</dbReference>
<organism evidence="4 5">
    <name type="scientific">Pleomassaria siparia CBS 279.74</name>
    <dbReference type="NCBI Taxonomy" id="1314801"/>
    <lineage>
        <taxon>Eukaryota</taxon>
        <taxon>Fungi</taxon>
        <taxon>Dikarya</taxon>
        <taxon>Ascomycota</taxon>
        <taxon>Pezizomycotina</taxon>
        <taxon>Dothideomycetes</taxon>
        <taxon>Pleosporomycetidae</taxon>
        <taxon>Pleosporales</taxon>
        <taxon>Pleomassariaceae</taxon>
        <taxon>Pleomassaria</taxon>
    </lineage>
</organism>
<dbReference type="PRINTS" id="PR00080">
    <property type="entry name" value="SDRFAMILY"/>
</dbReference>
<evidence type="ECO:0000256" key="3">
    <source>
        <dbReference type="RuleBase" id="RU000363"/>
    </source>
</evidence>
<evidence type="ECO:0000256" key="2">
    <source>
        <dbReference type="ARBA" id="ARBA00023002"/>
    </source>
</evidence>
<protein>
    <submittedName>
        <fullName evidence="4">Dehydrogenase</fullName>
    </submittedName>
</protein>
<comment type="similarity">
    <text evidence="1 3">Belongs to the short-chain dehydrogenases/reductases (SDR) family.</text>
</comment>
<dbReference type="PANTHER" id="PTHR24320:SF283">
    <property type="entry name" value="RETINOL DEHYDROGENASE 11"/>
    <property type="match status" value="1"/>
</dbReference>
<evidence type="ECO:0000256" key="1">
    <source>
        <dbReference type="ARBA" id="ARBA00006484"/>
    </source>
</evidence>
<dbReference type="EMBL" id="MU005765">
    <property type="protein sequence ID" value="KAF2714124.1"/>
    <property type="molecule type" value="Genomic_DNA"/>
</dbReference>
<dbReference type="InterPro" id="IPR036291">
    <property type="entry name" value="NAD(P)-bd_dom_sf"/>
</dbReference>
<dbReference type="InterPro" id="IPR002347">
    <property type="entry name" value="SDR_fam"/>
</dbReference>
<gene>
    <name evidence="4" type="ORF">K504DRAFT_473253</name>
</gene>
<dbReference type="PANTHER" id="PTHR24320">
    <property type="entry name" value="RETINOL DEHYDROGENASE"/>
    <property type="match status" value="1"/>
</dbReference>
<keyword evidence="2" id="KW-0560">Oxidoreductase</keyword>
<dbReference type="Pfam" id="PF00106">
    <property type="entry name" value="adh_short"/>
    <property type="match status" value="1"/>
</dbReference>
<keyword evidence="5" id="KW-1185">Reference proteome</keyword>
<name>A0A6G1KMQ5_9PLEO</name>
<dbReference type="AlphaFoldDB" id="A0A6G1KMQ5"/>
<sequence>MAKTYDAKSTASEVAAAHASIIAGKVVLATGVSPNSLGAQFVETIAHYKPSLLILAGRSAAKVQATADKIKANFETANVETRVLILDLASQVQIREAAKEVLTYPETNIDVVVNSAGIMGGPYSKTKDGLESQFGANYIGHFLFTNLIMLKILASKSPRIVNVSSKGHEMSSIRFDDYNFKDGKTYNQWYAYGQSKTGNILFTKALTEKLGPKGLKAYSLHPGVTFGTSLAQGLGEEDFKDMSLEFSAKTLDECAATHVVAAFDPRLDDHNGAYLVDGNVAGKDGVGPTADKAEDVEKLWKLSEDIVGERFPY</sequence>
<reference evidence="4" key="1">
    <citation type="journal article" date="2020" name="Stud. Mycol.">
        <title>101 Dothideomycetes genomes: a test case for predicting lifestyles and emergence of pathogens.</title>
        <authorList>
            <person name="Haridas S."/>
            <person name="Albert R."/>
            <person name="Binder M."/>
            <person name="Bloem J."/>
            <person name="Labutti K."/>
            <person name="Salamov A."/>
            <person name="Andreopoulos B."/>
            <person name="Baker S."/>
            <person name="Barry K."/>
            <person name="Bills G."/>
            <person name="Bluhm B."/>
            <person name="Cannon C."/>
            <person name="Castanera R."/>
            <person name="Culley D."/>
            <person name="Daum C."/>
            <person name="Ezra D."/>
            <person name="Gonzalez J."/>
            <person name="Henrissat B."/>
            <person name="Kuo A."/>
            <person name="Liang C."/>
            <person name="Lipzen A."/>
            <person name="Lutzoni F."/>
            <person name="Magnuson J."/>
            <person name="Mondo S."/>
            <person name="Nolan M."/>
            <person name="Ohm R."/>
            <person name="Pangilinan J."/>
            <person name="Park H.-J."/>
            <person name="Ramirez L."/>
            <person name="Alfaro M."/>
            <person name="Sun H."/>
            <person name="Tritt A."/>
            <person name="Yoshinaga Y."/>
            <person name="Zwiers L.-H."/>
            <person name="Turgeon B."/>
            <person name="Goodwin S."/>
            <person name="Spatafora J."/>
            <person name="Crous P."/>
            <person name="Grigoriev I."/>
        </authorList>
    </citation>
    <scope>NUCLEOTIDE SEQUENCE</scope>
    <source>
        <strain evidence="4">CBS 279.74</strain>
    </source>
</reference>
<dbReference type="OrthoDB" id="191139at2759"/>
<dbReference type="SUPFAM" id="SSF51735">
    <property type="entry name" value="NAD(P)-binding Rossmann-fold domains"/>
    <property type="match status" value="1"/>
</dbReference>
<evidence type="ECO:0000313" key="5">
    <source>
        <dbReference type="Proteomes" id="UP000799428"/>
    </source>
</evidence>
<dbReference type="PRINTS" id="PR00081">
    <property type="entry name" value="GDHRDH"/>
</dbReference>
<accession>A0A6G1KMQ5</accession>
<dbReference type="Gene3D" id="3.40.50.720">
    <property type="entry name" value="NAD(P)-binding Rossmann-like Domain"/>
    <property type="match status" value="1"/>
</dbReference>